<dbReference type="InterPro" id="IPR055170">
    <property type="entry name" value="GFO_IDH_MocA-like_dom"/>
</dbReference>
<dbReference type="SUPFAM" id="SSF51735">
    <property type="entry name" value="NAD(P)-binding Rossmann-fold domains"/>
    <property type="match status" value="1"/>
</dbReference>
<dbReference type="SUPFAM" id="SSF55347">
    <property type="entry name" value="Glyceraldehyde-3-phosphate dehydrogenase-like, C-terminal domain"/>
    <property type="match status" value="1"/>
</dbReference>
<dbReference type="GO" id="GO:0005737">
    <property type="term" value="C:cytoplasm"/>
    <property type="evidence" value="ECO:0007669"/>
    <property type="project" value="TreeGrafter"/>
</dbReference>
<dbReference type="EC" id="1.1.1.18" evidence="5"/>
<dbReference type="InterPro" id="IPR030827">
    <property type="entry name" value="Myo_inos_IolG"/>
</dbReference>
<dbReference type="InterPro" id="IPR036291">
    <property type="entry name" value="NAD(P)-bd_dom_sf"/>
</dbReference>
<sequence length="330" mass="35001">MAIEMALFGAGRIGEIHAANIAHHPAVRLRYVVGGQDANRSATLAAKYGAAAVSADVALGDGEVQAVAIASPTPTHPDLIIKAAGAGKAIFCEKPIALNLQQLDDSLAAVKTAGVPFFLGFNRRFDPSFSQLHTAVKAGQIGSVEMVNITSRDPAPPPLEYLQTSGGIFADMVIHDFDMARWLLGEEPTEIFATASCLVNPEIAQLGDADTAMIILKTMSGKLSHINVSRRAVYGYDQRIEVFGSAGMVQAGNHTPTTVELATANGVSRDKPLHFFLERYAAAYQREIDHFVDIITKGVSPLVGGDDGRKSLILAEAAKLSATTNQPVKL</sequence>
<proteinExistence type="inferred from homology"/>
<dbReference type="PANTHER" id="PTHR42840">
    <property type="entry name" value="NAD(P)-BINDING ROSSMANN-FOLD SUPERFAMILY PROTEIN-RELATED"/>
    <property type="match status" value="1"/>
</dbReference>
<gene>
    <name evidence="5" type="primary">iolG</name>
    <name evidence="5" type="ORF">ENR15_24485</name>
</gene>
<organism evidence="5">
    <name type="scientific">Planktothricoides sp. SpSt-374</name>
    <dbReference type="NCBI Taxonomy" id="2282167"/>
    <lineage>
        <taxon>Bacteria</taxon>
        <taxon>Bacillati</taxon>
        <taxon>Cyanobacteriota</taxon>
        <taxon>Cyanophyceae</taxon>
        <taxon>Oscillatoriophycideae</taxon>
        <taxon>Oscillatoriales</taxon>
        <taxon>Oscillatoriaceae</taxon>
        <taxon>Planktothricoides</taxon>
    </lineage>
</organism>
<evidence type="ECO:0000259" key="4">
    <source>
        <dbReference type="Pfam" id="PF22725"/>
    </source>
</evidence>
<comment type="caution">
    <text evidence="5">The sequence shown here is derived from an EMBL/GenBank/DDBJ whole genome shotgun (WGS) entry which is preliminary data.</text>
</comment>
<dbReference type="AlphaFoldDB" id="A0A7C3ZP10"/>
<dbReference type="NCBIfam" id="TIGR04380">
    <property type="entry name" value="myo_inos_iolG"/>
    <property type="match status" value="1"/>
</dbReference>
<comment type="similarity">
    <text evidence="1">Belongs to the Gfo/Idh/MocA family.</text>
</comment>
<dbReference type="EMBL" id="DSPX01000254">
    <property type="protein sequence ID" value="HGG03705.1"/>
    <property type="molecule type" value="Genomic_DNA"/>
</dbReference>
<accession>A0A7C3ZP10</accession>
<reference evidence="5" key="1">
    <citation type="journal article" date="2020" name="mSystems">
        <title>Genome- and Community-Level Interaction Insights into Carbon Utilization and Element Cycling Functions of Hydrothermarchaeota in Hydrothermal Sediment.</title>
        <authorList>
            <person name="Zhou Z."/>
            <person name="Liu Y."/>
            <person name="Xu W."/>
            <person name="Pan J."/>
            <person name="Luo Z.H."/>
            <person name="Li M."/>
        </authorList>
    </citation>
    <scope>NUCLEOTIDE SEQUENCE [LARGE SCALE GENOMIC DNA]</scope>
    <source>
        <strain evidence="5">SpSt-374</strain>
    </source>
</reference>
<name>A0A7C3ZP10_9CYAN</name>
<dbReference type="Pfam" id="PF01408">
    <property type="entry name" value="GFO_IDH_MocA"/>
    <property type="match status" value="1"/>
</dbReference>
<dbReference type="FunFam" id="3.30.360.10:FF:000023">
    <property type="entry name" value="Inositol 2-dehydrogenase"/>
    <property type="match status" value="1"/>
</dbReference>
<evidence type="ECO:0000259" key="3">
    <source>
        <dbReference type="Pfam" id="PF01408"/>
    </source>
</evidence>
<dbReference type="Gene3D" id="3.30.360.10">
    <property type="entry name" value="Dihydrodipicolinate Reductase, domain 2"/>
    <property type="match status" value="1"/>
</dbReference>
<dbReference type="Pfam" id="PF22725">
    <property type="entry name" value="GFO_IDH_MocA_C3"/>
    <property type="match status" value="1"/>
</dbReference>
<dbReference type="GO" id="GO:0006740">
    <property type="term" value="P:NADPH regeneration"/>
    <property type="evidence" value="ECO:0007669"/>
    <property type="project" value="TreeGrafter"/>
</dbReference>
<dbReference type="GO" id="GO:0000166">
    <property type="term" value="F:nucleotide binding"/>
    <property type="evidence" value="ECO:0007669"/>
    <property type="project" value="InterPro"/>
</dbReference>
<protein>
    <submittedName>
        <fullName evidence="5">Inositol 2-dehydrogenase</fullName>
        <ecNumber evidence="5">1.1.1.18</ecNumber>
    </submittedName>
</protein>
<keyword evidence="2 5" id="KW-0560">Oxidoreductase</keyword>
<dbReference type="InterPro" id="IPR000683">
    <property type="entry name" value="Gfo/Idh/MocA-like_OxRdtase_N"/>
</dbReference>
<evidence type="ECO:0000313" key="5">
    <source>
        <dbReference type="EMBL" id="HGG03705.1"/>
    </source>
</evidence>
<dbReference type="GO" id="GO:0050112">
    <property type="term" value="F:inositol 2-dehydrogenase (NAD+) activity"/>
    <property type="evidence" value="ECO:0007669"/>
    <property type="project" value="UniProtKB-EC"/>
</dbReference>
<dbReference type="PANTHER" id="PTHR42840:SF3">
    <property type="entry name" value="BINDING ROSSMANN FOLD OXIDOREDUCTASE, PUTATIVE (AFU_ORTHOLOGUE AFUA_2G10240)-RELATED"/>
    <property type="match status" value="1"/>
</dbReference>
<evidence type="ECO:0000256" key="2">
    <source>
        <dbReference type="ARBA" id="ARBA00023002"/>
    </source>
</evidence>
<feature type="domain" description="Gfo/Idh/MocA-like oxidoreductase N-terminal" evidence="3">
    <location>
        <begin position="4"/>
        <end position="121"/>
    </location>
</feature>
<evidence type="ECO:0000256" key="1">
    <source>
        <dbReference type="ARBA" id="ARBA00010928"/>
    </source>
</evidence>
<dbReference type="Gene3D" id="3.40.50.720">
    <property type="entry name" value="NAD(P)-binding Rossmann-like Domain"/>
    <property type="match status" value="1"/>
</dbReference>
<feature type="domain" description="GFO/IDH/MocA-like oxidoreductase" evidence="4">
    <location>
        <begin position="130"/>
        <end position="249"/>
    </location>
</feature>